<protein>
    <submittedName>
        <fullName evidence="2">DUF2281 domain-containing protein</fullName>
    </submittedName>
</protein>
<name>A0ABT2MNW8_9CYAN</name>
<keyword evidence="3" id="KW-1185">Reference proteome</keyword>
<feature type="domain" description="DUF2281" evidence="1">
    <location>
        <begin position="100"/>
        <end position="130"/>
    </location>
</feature>
<evidence type="ECO:0000313" key="2">
    <source>
        <dbReference type="EMBL" id="MCT7966446.1"/>
    </source>
</evidence>
<dbReference type="EMBL" id="JAMXFF010000010">
    <property type="protein sequence ID" value="MCT7966446.1"/>
    <property type="molecule type" value="Genomic_DNA"/>
</dbReference>
<dbReference type="Pfam" id="PF10047">
    <property type="entry name" value="DUF2281"/>
    <property type="match status" value="1"/>
</dbReference>
<sequence>MAQFQLFDGVKLTEAISLNDGGVAQVETVGTIVEVLGEGKAYIVELFGGWVKYDENGNFVSATQDEAESFMETIGVETVYPHQLVLTIPAREAMGVREHLTAVLDNLSDDLVAEVRDFAEFLQQKQQQNQVS</sequence>
<organism evidence="2 3">
    <name type="scientific">Laspinema palackyanum D2a</name>
    <dbReference type="NCBI Taxonomy" id="2953684"/>
    <lineage>
        <taxon>Bacteria</taxon>
        <taxon>Bacillati</taxon>
        <taxon>Cyanobacteriota</taxon>
        <taxon>Cyanophyceae</taxon>
        <taxon>Oscillatoriophycideae</taxon>
        <taxon>Oscillatoriales</taxon>
        <taxon>Laspinemataceae</taxon>
        <taxon>Laspinema</taxon>
        <taxon>Laspinema palackyanum</taxon>
    </lineage>
</organism>
<gene>
    <name evidence="2" type="ORF">NG799_08885</name>
</gene>
<proteinExistence type="predicted"/>
<comment type="caution">
    <text evidence="2">The sequence shown here is derived from an EMBL/GenBank/DDBJ whole genome shotgun (WGS) entry which is preliminary data.</text>
</comment>
<reference evidence="2 3" key="1">
    <citation type="journal article" date="2022" name="Front. Microbiol.">
        <title>High genomic differentiation and limited gene flow indicate recent cryptic speciation within the genus Laspinema (cyanobacteria).</title>
        <authorList>
            <person name="Stanojkovic A."/>
            <person name="Skoupy S."/>
            <person name="Skaloud P."/>
            <person name="Dvorak P."/>
        </authorList>
    </citation>
    <scope>NUCLEOTIDE SEQUENCE [LARGE SCALE GENOMIC DNA]</scope>
    <source>
        <strain evidence="2 3">D2a</strain>
    </source>
</reference>
<dbReference type="Proteomes" id="UP001525890">
    <property type="component" value="Unassembled WGS sequence"/>
</dbReference>
<dbReference type="InterPro" id="IPR018739">
    <property type="entry name" value="DUF2281"/>
</dbReference>
<evidence type="ECO:0000259" key="1">
    <source>
        <dbReference type="Pfam" id="PF10047"/>
    </source>
</evidence>
<evidence type="ECO:0000313" key="3">
    <source>
        <dbReference type="Proteomes" id="UP001525890"/>
    </source>
</evidence>
<dbReference type="RefSeq" id="WP_368006090.1">
    <property type="nucleotide sequence ID" value="NZ_JAMXFF010000010.1"/>
</dbReference>
<accession>A0ABT2MNW8</accession>